<evidence type="ECO:0000256" key="12">
    <source>
        <dbReference type="ARBA" id="ARBA00023098"/>
    </source>
</evidence>
<evidence type="ECO:0000313" key="16">
    <source>
        <dbReference type="Proteomes" id="UP000092154"/>
    </source>
</evidence>
<dbReference type="Pfam" id="PF02353">
    <property type="entry name" value="CMAS"/>
    <property type="match status" value="1"/>
</dbReference>
<dbReference type="InterPro" id="IPR029063">
    <property type="entry name" value="SAM-dependent_MTases_sf"/>
</dbReference>
<dbReference type="STRING" id="1314800.A0A1B7MN49"/>
<dbReference type="GO" id="GO:0006665">
    <property type="term" value="P:sphingolipid metabolic process"/>
    <property type="evidence" value="ECO:0007669"/>
    <property type="project" value="UniProtKB-KW"/>
</dbReference>
<accession>A0A1B7MN49</accession>
<dbReference type="GO" id="GO:0016020">
    <property type="term" value="C:membrane"/>
    <property type="evidence" value="ECO:0007669"/>
    <property type="project" value="UniProtKB-SubCell"/>
</dbReference>
<protein>
    <recommendedName>
        <fullName evidence="14">sphingolipid C(9)-methyltransferase</fullName>
        <ecNumber evidence="14">2.1.1.317</ecNumber>
    </recommendedName>
</protein>
<comment type="similarity">
    <text evidence="4">Belongs to the CFA/CMAS family.</text>
</comment>
<dbReference type="GO" id="GO:0032259">
    <property type="term" value="P:methylation"/>
    <property type="evidence" value="ECO:0007669"/>
    <property type="project" value="UniProtKB-KW"/>
</dbReference>
<reference evidence="15 16" key="1">
    <citation type="submission" date="2016-06" db="EMBL/GenBank/DDBJ databases">
        <title>Comparative genomics of the ectomycorrhizal sister species Rhizopogon vinicolor and Rhizopogon vesiculosus (Basidiomycota: Boletales) reveals a divergence of the mating type B locus.</title>
        <authorList>
            <consortium name="DOE Joint Genome Institute"/>
            <person name="Mujic A.B."/>
            <person name="Kuo A."/>
            <person name="Tritt A."/>
            <person name="Lipzen A."/>
            <person name="Chen C."/>
            <person name="Johnson J."/>
            <person name="Sharma A."/>
            <person name="Barry K."/>
            <person name="Grigoriev I.V."/>
            <person name="Spatafora J.W."/>
        </authorList>
    </citation>
    <scope>NUCLEOTIDE SEQUENCE [LARGE SCALE GENOMIC DNA]</scope>
    <source>
        <strain evidence="15 16">AM-OR11-026</strain>
    </source>
</reference>
<dbReference type="OrthoDB" id="2685874at2759"/>
<keyword evidence="7" id="KW-0808">Transferase</keyword>
<keyword evidence="5" id="KW-0444">Lipid biosynthesis</keyword>
<comment type="pathway">
    <text evidence="2">Lipid metabolism; sphingolipid metabolism.</text>
</comment>
<evidence type="ECO:0000256" key="7">
    <source>
        <dbReference type="ARBA" id="ARBA00022679"/>
    </source>
</evidence>
<keyword evidence="13" id="KW-0472">Membrane</keyword>
<evidence type="ECO:0000256" key="5">
    <source>
        <dbReference type="ARBA" id="ARBA00022516"/>
    </source>
</evidence>
<dbReference type="PANTHER" id="PTHR45197:SF1">
    <property type="entry name" value="SPHINGOLIPID C9-METHYLTRANSFERASE A-RELATED"/>
    <property type="match status" value="1"/>
</dbReference>
<sequence length="128" mass="14866">MNKYVFSGADASCSLGWVVGQVEAAGFEVKNIDVLGVHYSATIWRWYLNWVEYREKVVPKYGERWYRIWVFFLAYSTIISRQGSASVFQLTLHRNLNAYHCVLGVENHWSLQVVIARRLGKCFRAEPS</sequence>
<comment type="pathway">
    <text evidence="3">Sphingolipid metabolism.</text>
</comment>
<dbReference type="EC" id="2.1.1.317" evidence="14"/>
<evidence type="ECO:0000256" key="11">
    <source>
        <dbReference type="ARBA" id="ARBA00022989"/>
    </source>
</evidence>
<keyword evidence="8" id="KW-0949">S-adenosyl-L-methionine</keyword>
<proteinExistence type="inferred from homology"/>
<evidence type="ECO:0000313" key="15">
    <source>
        <dbReference type="EMBL" id="OAX34017.1"/>
    </source>
</evidence>
<dbReference type="InterPro" id="IPR052290">
    <property type="entry name" value="Sphingo_C9-MT"/>
</dbReference>
<evidence type="ECO:0000256" key="10">
    <source>
        <dbReference type="ARBA" id="ARBA00022919"/>
    </source>
</evidence>
<keyword evidence="12" id="KW-0443">Lipid metabolism</keyword>
<dbReference type="Proteomes" id="UP000092154">
    <property type="component" value="Unassembled WGS sequence"/>
</dbReference>
<dbReference type="SUPFAM" id="SSF53335">
    <property type="entry name" value="S-adenosyl-L-methionine-dependent methyltransferases"/>
    <property type="match status" value="1"/>
</dbReference>
<keyword evidence="11" id="KW-1133">Transmembrane helix</keyword>
<keyword evidence="6" id="KW-0489">Methyltransferase</keyword>
<evidence type="ECO:0000256" key="8">
    <source>
        <dbReference type="ARBA" id="ARBA00022691"/>
    </source>
</evidence>
<dbReference type="EMBL" id="KV448671">
    <property type="protein sequence ID" value="OAX34017.1"/>
    <property type="molecule type" value="Genomic_DNA"/>
</dbReference>
<organism evidence="15 16">
    <name type="scientific">Rhizopogon vinicolor AM-OR11-026</name>
    <dbReference type="NCBI Taxonomy" id="1314800"/>
    <lineage>
        <taxon>Eukaryota</taxon>
        <taxon>Fungi</taxon>
        <taxon>Dikarya</taxon>
        <taxon>Basidiomycota</taxon>
        <taxon>Agaricomycotina</taxon>
        <taxon>Agaricomycetes</taxon>
        <taxon>Agaricomycetidae</taxon>
        <taxon>Boletales</taxon>
        <taxon>Suillineae</taxon>
        <taxon>Rhizopogonaceae</taxon>
        <taxon>Rhizopogon</taxon>
    </lineage>
</organism>
<dbReference type="GO" id="GO:0008168">
    <property type="term" value="F:methyltransferase activity"/>
    <property type="evidence" value="ECO:0007669"/>
    <property type="project" value="UniProtKB-KW"/>
</dbReference>
<keyword evidence="16" id="KW-1185">Reference proteome</keyword>
<keyword evidence="9" id="KW-0812">Transmembrane</keyword>
<evidence type="ECO:0000256" key="6">
    <source>
        <dbReference type="ARBA" id="ARBA00022603"/>
    </source>
</evidence>
<evidence type="ECO:0000256" key="3">
    <source>
        <dbReference type="ARBA" id="ARBA00004991"/>
    </source>
</evidence>
<evidence type="ECO:0000256" key="4">
    <source>
        <dbReference type="ARBA" id="ARBA00010815"/>
    </source>
</evidence>
<dbReference type="InParanoid" id="A0A1B7MN49"/>
<gene>
    <name evidence="15" type="ORF">K503DRAFT_699435</name>
</gene>
<dbReference type="Gene3D" id="3.40.50.150">
    <property type="entry name" value="Vaccinia Virus protein VP39"/>
    <property type="match status" value="1"/>
</dbReference>
<dbReference type="PANTHER" id="PTHR45197">
    <property type="entry name" value="SYNTHASE, PUTATIVE (AFU_ORTHOLOGUE AFUA_7G04190)-RELATED"/>
    <property type="match status" value="1"/>
</dbReference>
<evidence type="ECO:0000256" key="1">
    <source>
        <dbReference type="ARBA" id="ARBA00004141"/>
    </source>
</evidence>
<evidence type="ECO:0000256" key="2">
    <source>
        <dbReference type="ARBA" id="ARBA00004760"/>
    </source>
</evidence>
<comment type="subcellular location">
    <subcellularLocation>
        <location evidence="1">Membrane</location>
        <topology evidence="1">Multi-pass membrane protein</topology>
    </subcellularLocation>
</comment>
<keyword evidence="10" id="KW-0746">Sphingolipid metabolism</keyword>
<dbReference type="AlphaFoldDB" id="A0A1B7MN49"/>
<evidence type="ECO:0000256" key="14">
    <source>
        <dbReference type="ARBA" id="ARBA00039020"/>
    </source>
</evidence>
<evidence type="ECO:0000256" key="13">
    <source>
        <dbReference type="ARBA" id="ARBA00023136"/>
    </source>
</evidence>
<evidence type="ECO:0000256" key="9">
    <source>
        <dbReference type="ARBA" id="ARBA00022692"/>
    </source>
</evidence>
<name>A0A1B7MN49_9AGAM</name>